<dbReference type="PROSITE" id="PS51419">
    <property type="entry name" value="RAB"/>
    <property type="match status" value="1"/>
</dbReference>
<dbReference type="InterPro" id="IPR027417">
    <property type="entry name" value="P-loop_NTPase"/>
</dbReference>
<reference evidence="4 5" key="1">
    <citation type="journal article" date="2010" name="Cell">
        <title>The genome of Naegleria gruberi illuminates early eukaryotic versatility.</title>
        <authorList>
            <person name="Fritz-Laylin L.K."/>
            <person name="Prochnik S.E."/>
            <person name="Ginger M.L."/>
            <person name="Dacks J.B."/>
            <person name="Carpenter M.L."/>
            <person name="Field M.C."/>
            <person name="Kuo A."/>
            <person name="Paredez A."/>
            <person name="Chapman J."/>
            <person name="Pham J."/>
            <person name="Shu S."/>
            <person name="Neupane R."/>
            <person name="Cipriano M."/>
            <person name="Mancuso J."/>
            <person name="Tu H."/>
            <person name="Salamov A."/>
            <person name="Lindquist E."/>
            <person name="Shapiro H."/>
            <person name="Lucas S."/>
            <person name="Grigoriev I.V."/>
            <person name="Cande W.Z."/>
            <person name="Fulton C."/>
            <person name="Rokhsar D.S."/>
            <person name="Dawson S.C."/>
        </authorList>
    </citation>
    <scope>NUCLEOTIDE SEQUENCE [LARGE SCALE GENOMIC DNA]</scope>
    <source>
        <strain evidence="4 5">NEG-M</strain>
    </source>
</reference>
<dbReference type="SUPFAM" id="SSF52540">
    <property type="entry name" value="P-loop containing nucleoside triphosphate hydrolases"/>
    <property type="match status" value="1"/>
</dbReference>
<dbReference type="Pfam" id="PF00071">
    <property type="entry name" value="Ras"/>
    <property type="match status" value="1"/>
</dbReference>
<dbReference type="PANTHER" id="PTHR47981">
    <property type="entry name" value="RAB FAMILY"/>
    <property type="match status" value="1"/>
</dbReference>
<gene>
    <name evidence="4" type="ORF">NAEGRDRAFT_75418</name>
</gene>
<dbReference type="PRINTS" id="PR00449">
    <property type="entry name" value="RASTRNSFRMNG"/>
</dbReference>
<dbReference type="InterPro" id="IPR001806">
    <property type="entry name" value="Small_GTPase"/>
</dbReference>
<dbReference type="PANTHER" id="PTHR47981:SF20">
    <property type="entry name" value="RAS-RELATED PROTEIN RAB-7A"/>
    <property type="match status" value="1"/>
</dbReference>
<dbReference type="GO" id="GO:0003924">
    <property type="term" value="F:GTPase activity"/>
    <property type="evidence" value="ECO:0007669"/>
    <property type="project" value="InterPro"/>
</dbReference>
<evidence type="ECO:0000256" key="2">
    <source>
        <dbReference type="ARBA" id="ARBA00022741"/>
    </source>
</evidence>
<evidence type="ECO:0000256" key="3">
    <source>
        <dbReference type="ARBA" id="ARBA00023134"/>
    </source>
</evidence>
<comment type="similarity">
    <text evidence="1">Belongs to the small GTPase superfamily. Rab family.</text>
</comment>
<dbReference type="KEGG" id="ngr:NAEGRDRAFT_75418"/>
<dbReference type="InParanoid" id="D2W209"/>
<dbReference type="AlphaFoldDB" id="D2W209"/>
<evidence type="ECO:0000256" key="1">
    <source>
        <dbReference type="ARBA" id="ARBA00006270"/>
    </source>
</evidence>
<dbReference type="STRING" id="5762.D2W209"/>
<organism evidence="5">
    <name type="scientific">Naegleria gruberi</name>
    <name type="common">Amoeba</name>
    <dbReference type="NCBI Taxonomy" id="5762"/>
    <lineage>
        <taxon>Eukaryota</taxon>
        <taxon>Discoba</taxon>
        <taxon>Heterolobosea</taxon>
        <taxon>Tetramitia</taxon>
        <taxon>Eutetramitia</taxon>
        <taxon>Vahlkampfiidae</taxon>
        <taxon>Naegleria</taxon>
    </lineage>
</organism>
<keyword evidence="3" id="KW-0342">GTP-binding</keyword>
<protein>
    <submittedName>
        <fullName evidence="4">Rab family small GTPase</fullName>
    </submittedName>
</protein>
<proteinExistence type="inferred from homology"/>
<dbReference type="Proteomes" id="UP000006671">
    <property type="component" value="Unassembled WGS sequence"/>
</dbReference>
<sequence>MKRENFTDFYIPTIGLDTCSCRYRYQNKLFHFNTWDTSGQERFKFVNSTLHSKAKINCFCFSLNDYSSFERCKENYNDWKKRNANYKVMEYLENHNGCVLILGLKSDLEQKVPSQEIKELLLVEPANCRLYSNRVQYFALSSKNDTFEDLMIPFLYARSITEQPQFFNNY</sequence>
<name>D2W209_NAEGR</name>
<dbReference type="SMART" id="SM00175">
    <property type="entry name" value="RAB"/>
    <property type="match status" value="1"/>
</dbReference>
<evidence type="ECO:0000313" key="4">
    <source>
        <dbReference type="EMBL" id="EFC36857.1"/>
    </source>
</evidence>
<dbReference type="EMBL" id="GG738924">
    <property type="protein sequence ID" value="EFC36857.1"/>
    <property type="molecule type" value="Genomic_DNA"/>
</dbReference>
<evidence type="ECO:0000313" key="5">
    <source>
        <dbReference type="Proteomes" id="UP000006671"/>
    </source>
</evidence>
<accession>D2W209</accession>
<dbReference type="GO" id="GO:0005525">
    <property type="term" value="F:GTP binding"/>
    <property type="evidence" value="ECO:0007669"/>
    <property type="project" value="UniProtKB-KW"/>
</dbReference>
<dbReference type="GeneID" id="8856096"/>
<dbReference type="VEuPathDB" id="AmoebaDB:NAEGRDRAFT_75418"/>
<dbReference type="Gene3D" id="3.40.50.300">
    <property type="entry name" value="P-loop containing nucleotide triphosphate hydrolases"/>
    <property type="match status" value="1"/>
</dbReference>
<dbReference type="OrthoDB" id="10525056at2759"/>
<keyword evidence="5" id="KW-1185">Reference proteome</keyword>
<keyword evidence="2" id="KW-0547">Nucleotide-binding</keyword>
<dbReference type="RefSeq" id="XP_002669601.1">
    <property type="nucleotide sequence ID" value="XM_002669555.1"/>
</dbReference>